<dbReference type="EMBL" id="FOIJ01000013">
    <property type="protein sequence ID" value="SEU28436.1"/>
    <property type="molecule type" value="Genomic_DNA"/>
</dbReference>
<sequence>MALGLTAVGCDGSTTGPLETQAAWETCNSFSVTQVSTGARICGMKCTDNTYYRMDCKADIFANGFDIVATE</sequence>
<accession>A0A1I0KS87</accession>
<evidence type="ECO:0000313" key="2">
    <source>
        <dbReference type="Proteomes" id="UP000199181"/>
    </source>
</evidence>
<proteinExistence type="predicted"/>
<keyword evidence="2" id="KW-1185">Reference proteome</keyword>
<reference evidence="2" key="1">
    <citation type="submission" date="2016-10" db="EMBL/GenBank/DDBJ databases">
        <authorList>
            <person name="Varghese N."/>
            <person name="Submissions S."/>
        </authorList>
    </citation>
    <scope>NUCLEOTIDE SEQUENCE [LARGE SCALE GENOMIC DNA]</scope>
    <source>
        <strain evidence="2">DSM 16858</strain>
    </source>
</reference>
<gene>
    <name evidence="1" type="ORF">SAMN05443639_113163</name>
</gene>
<evidence type="ECO:0000313" key="1">
    <source>
        <dbReference type="EMBL" id="SEU28436.1"/>
    </source>
</evidence>
<organism evidence="1 2">
    <name type="scientific">Stigmatella erecta</name>
    <dbReference type="NCBI Taxonomy" id="83460"/>
    <lineage>
        <taxon>Bacteria</taxon>
        <taxon>Pseudomonadati</taxon>
        <taxon>Myxococcota</taxon>
        <taxon>Myxococcia</taxon>
        <taxon>Myxococcales</taxon>
        <taxon>Cystobacterineae</taxon>
        <taxon>Archangiaceae</taxon>
        <taxon>Stigmatella</taxon>
    </lineage>
</organism>
<protein>
    <submittedName>
        <fullName evidence="1">Uncharacterized protein</fullName>
    </submittedName>
</protein>
<dbReference type="AlphaFoldDB" id="A0A1I0KS87"/>
<name>A0A1I0KS87_9BACT</name>
<dbReference type="Proteomes" id="UP000199181">
    <property type="component" value="Unassembled WGS sequence"/>
</dbReference>